<protein>
    <submittedName>
        <fullName evidence="1">Uncharacterized protein</fullName>
    </submittedName>
</protein>
<evidence type="ECO:0000313" key="2">
    <source>
        <dbReference type="Proteomes" id="UP000749646"/>
    </source>
</evidence>
<dbReference type="Proteomes" id="UP000749646">
    <property type="component" value="Unassembled WGS sequence"/>
</dbReference>
<reference evidence="1" key="1">
    <citation type="journal article" date="2020" name="Fungal Divers.">
        <title>Resolving the Mortierellaceae phylogeny through synthesis of multi-gene phylogenetics and phylogenomics.</title>
        <authorList>
            <person name="Vandepol N."/>
            <person name="Liber J."/>
            <person name="Desiro A."/>
            <person name="Na H."/>
            <person name="Kennedy M."/>
            <person name="Barry K."/>
            <person name="Grigoriev I.V."/>
            <person name="Miller A.N."/>
            <person name="O'Donnell K."/>
            <person name="Stajich J.E."/>
            <person name="Bonito G."/>
        </authorList>
    </citation>
    <scope>NUCLEOTIDE SEQUENCE</scope>
    <source>
        <strain evidence="1">MES-2147</strain>
    </source>
</reference>
<proteinExistence type="predicted"/>
<dbReference type="EMBL" id="JAAAHW010001160">
    <property type="protein sequence ID" value="KAF9996477.1"/>
    <property type="molecule type" value="Genomic_DNA"/>
</dbReference>
<gene>
    <name evidence="1" type="ORF">BGZ65_007936</name>
</gene>
<dbReference type="AlphaFoldDB" id="A0A9P6MFM9"/>
<comment type="caution">
    <text evidence="1">The sequence shown here is derived from an EMBL/GenBank/DDBJ whole genome shotgun (WGS) entry which is preliminary data.</text>
</comment>
<evidence type="ECO:0000313" key="1">
    <source>
        <dbReference type="EMBL" id="KAF9996477.1"/>
    </source>
</evidence>
<sequence length="102" mass="11854">MIRRFRIFDTLGLDSADGNNIQNTTRIFSALFSIKELHLVLRPMMIIHIYVSNQYGYPGAKTNMDSKISEKVVKFSNQTVDREVPFKRVDYKLDEKPCIHMG</sequence>
<organism evidence="1 2">
    <name type="scientific">Modicella reniformis</name>
    <dbReference type="NCBI Taxonomy" id="1440133"/>
    <lineage>
        <taxon>Eukaryota</taxon>
        <taxon>Fungi</taxon>
        <taxon>Fungi incertae sedis</taxon>
        <taxon>Mucoromycota</taxon>
        <taxon>Mortierellomycotina</taxon>
        <taxon>Mortierellomycetes</taxon>
        <taxon>Mortierellales</taxon>
        <taxon>Mortierellaceae</taxon>
        <taxon>Modicella</taxon>
    </lineage>
</organism>
<keyword evidence="2" id="KW-1185">Reference proteome</keyword>
<accession>A0A9P6MFM9</accession>
<name>A0A9P6MFM9_9FUNG</name>